<dbReference type="PANTHER" id="PTHR11461:SF211">
    <property type="entry name" value="GH10112P-RELATED"/>
    <property type="match status" value="1"/>
</dbReference>
<evidence type="ECO:0000256" key="1">
    <source>
        <dbReference type="ARBA" id="ARBA00009500"/>
    </source>
</evidence>
<evidence type="ECO:0000256" key="5">
    <source>
        <dbReference type="SAM" id="SignalP"/>
    </source>
</evidence>
<dbReference type="EMBL" id="OD000231">
    <property type="protein sequence ID" value="CAD7396532.1"/>
    <property type="molecule type" value="Genomic_DNA"/>
</dbReference>
<dbReference type="Gene3D" id="3.30.497.10">
    <property type="entry name" value="Antithrombin, subunit I, domain 2"/>
    <property type="match status" value="1"/>
</dbReference>
<protein>
    <recommendedName>
        <fullName evidence="6">Serpin domain-containing protein</fullName>
    </recommendedName>
</protein>
<dbReference type="PROSITE" id="PS00284">
    <property type="entry name" value="SERPIN"/>
    <property type="match status" value="1"/>
</dbReference>
<dbReference type="PANTHER" id="PTHR11461">
    <property type="entry name" value="SERINE PROTEASE INHIBITOR, SERPIN"/>
    <property type="match status" value="1"/>
</dbReference>
<keyword evidence="3" id="KW-0722">Serine protease inhibitor</keyword>
<proteinExistence type="inferred from homology"/>
<comment type="similarity">
    <text evidence="1 4">Belongs to the serpin family.</text>
</comment>
<dbReference type="InterPro" id="IPR023795">
    <property type="entry name" value="Serpin_CS"/>
</dbReference>
<dbReference type="GO" id="GO:0004867">
    <property type="term" value="F:serine-type endopeptidase inhibitor activity"/>
    <property type="evidence" value="ECO:0007669"/>
    <property type="project" value="UniProtKB-KW"/>
</dbReference>
<gene>
    <name evidence="7" type="ORF">TPSB3V08_LOCUS721</name>
</gene>
<sequence>MRVEGGNIILVLFFSLAAQQCLVEPISVSDKRGITSFTNNVYEVLRAMKPGSSFIVSPINARLSVSMLLLGARGRTARQIRRVLHLPQDIRTIKRNAIKFLSSDTNSDDTLLLLATGLFPSIYIKLQRKFVNEAERYFKVQCQGLNYENQKEAAQVINSWISSETVNLLQNVVQAEELSTDTSLVLVNAVYFLSNFADNFKSTRPRPFYVNRETIANISMVKGRTNIMYEELEVLGATAIQLEYEGYTHHLLLFLPFKEDGLSGVEDKINYIDLGTLKLQHYVDAMVWLPNFKLSTETDFREVLEVLGLSDIFKKTSDLTRISRSNGVTIDEIRQKAGIDIEEGDDKSGQLMHMSSNVRPRGQVMLEADHPFMFVIRDYTGTVIFIGRYTGPD</sequence>
<evidence type="ECO:0000259" key="6">
    <source>
        <dbReference type="SMART" id="SM00093"/>
    </source>
</evidence>
<feature type="chain" id="PRO_5031069278" description="Serpin domain-containing protein" evidence="5">
    <location>
        <begin position="24"/>
        <end position="393"/>
    </location>
</feature>
<evidence type="ECO:0000256" key="4">
    <source>
        <dbReference type="RuleBase" id="RU000411"/>
    </source>
</evidence>
<dbReference type="SUPFAM" id="SSF56574">
    <property type="entry name" value="Serpins"/>
    <property type="match status" value="1"/>
</dbReference>
<keyword evidence="2" id="KW-0646">Protease inhibitor</keyword>
<name>A0A7R9CIQ4_TIMPO</name>
<dbReference type="InterPro" id="IPR042185">
    <property type="entry name" value="Serpin_sf_2"/>
</dbReference>
<keyword evidence="5" id="KW-0732">Signal</keyword>
<dbReference type="GO" id="GO:0005615">
    <property type="term" value="C:extracellular space"/>
    <property type="evidence" value="ECO:0007669"/>
    <property type="project" value="InterPro"/>
</dbReference>
<reference evidence="7" key="1">
    <citation type="submission" date="2020-11" db="EMBL/GenBank/DDBJ databases">
        <authorList>
            <person name="Tran Van P."/>
        </authorList>
    </citation>
    <scope>NUCLEOTIDE SEQUENCE</scope>
</reference>
<dbReference type="Pfam" id="PF00079">
    <property type="entry name" value="Serpin"/>
    <property type="match status" value="1"/>
</dbReference>
<evidence type="ECO:0000256" key="2">
    <source>
        <dbReference type="ARBA" id="ARBA00022690"/>
    </source>
</evidence>
<dbReference type="SMART" id="SM00093">
    <property type="entry name" value="SERPIN"/>
    <property type="match status" value="1"/>
</dbReference>
<dbReference type="InterPro" id="IPR023796">
    <property type="entry name" value="Serpin_dom"/>
</dbReference>
<accession>A0A7R9CIQ4</accession>
<feature type="signal peptide" evidence="5">
    <location>
        <begin position="1"/>
        <end position="23"/>
    </location>
</feature>
<evidence type="ECO:0000313" key="7">
    <source>
        <dbReference type="EMBL" id="CAD7396532.1"/>
    </source>
</evidence>
<dbReference type="InterPro" id="IPR036186">
    <property type="entry name" value="Serpin_sf"/>
</dbReference>
<feature type="domain" description="Serpin" evidence="6">
    <location>
        <begin position="39"/>
        <end position="392"/>
    </location>
</feature>
<evidence type="ECO:0000256" key="3">
    <source>
        <dbReference type="ARBA" id="ARBA00022900"/>
    </source>
</evidence>
<organism evidence="7">
    <name type="scientific">Timema poppense</name>
    <name type="common">Walking stick</name>
    <dbReference type="NCBI Taxonomy" id="170557"/>
    <lineage>
        <taxon>Eukaryota</taxon>
        <taxon>Metazoa</taxon>
        <taxon>Ecdysozoa</taxon>
        <taxon>Arthropoda</taxon>
        <taxon>Hexapoda</taxon>
        <taxon>Insecta</taxon>
        <taxon>Pterygota</taxon>
        <taxon>Neoptera</taxon>
        <taxon>Polyneoptera</taxon>
        <taxon>Phasmatodea</taxon>
        <taxon>Timematodea</taxon>
        <taxon>Timematoidea</taxon>
        <taxon>Timematidae</taxon>
        <taxon>Timema</taxon>
    </lineage>
</organism>
<dbReference type="AlphaFoldDB" id="A0A7R9CIQ4"/>
<dbReference type="InterPro" id="IPR000215">
    <property type="entry name" value="Serpin_fam"/>
</dbReference>
<dbReference type="Gene3D" id="2.30.39.10">
    <property type="entry name" value="Alpha-1-antitrypsin, domain 1"/>
    <property type="match status" value="1"/>
</dbReference>
<dbReference type="InterPro" id="IPR042178">
    <property type="entry name" value="Serpin_sf_1"/>
</dbReference>